<feature type="region of interest" description="Disordered" evidence="1">
    <location>
        <begin position="1"/>
        <end position="20"/>
    </location>
</feature>
<organism evidence="2 3">
    <name type="scientific">Araneus ventricosus</name>
    <name type="common">Orbweaver spider</name>
    <name type="synonym">Epeira ventricosa</name>
    <dbReference type="NCBI Taxonomy" id="182803"/>
    <lineage>
        <taxon>Eukaryota</taxon>
        <taxon>Metazoa</taxon>
        <taxon>Ecdysozoa</taxon>
        <taxon>Arthropoda</taxon>
        <taxon>Chelicerata</taxon>
        <taxon>Arachnida</taxon>
        <taxon>Araneae</taxon>
        <taxon>Araneomorphae</taxon>
        <taxon>Entelegynae</taxon>
        <taxon>Araneoidea</taxon>
        <taxon>Araneidae</taxon>
        <taxon>Araneus</taxon>
    </lineage>
</organism>
<feature type="region of interest" description="Disordered" evidence="1">
    <location>
        <begin position="33"/>
        <end position="57"/>
    </location>
</feature>
<feature type="compositionally biased region" description="Low complexity" evidence="1">
    <location>
        <begin position="11"/>
        <end position="20"/>
    </location>
</feature>
<proteinExistence type="predicted"/>
<evidence type="ECO:0000256" key="1">
    <source>
        <dbReference type="SAM" id="MobiDB-lite"/>
    </source>
</evidence>
<protein>
    <submittedName>
        <fullName evidence="2">Uncharacterized protein</fullName>
    </submittedName>
</protein>
<sequence>MKLKEKRLDSNENNNITNNITNGELKLKEKRLDSNENNNITNDDLRLKEERSDSNENNNTILFSADDLNESFDAADLGNRSRKISQITIKEKISIGNEIHNISGSVNEEIMNIVNDQVLSSPLVTKNNVTDVLKEL</sequence>
<keyword evidence="3" id="KW-1185">Reference proteome</keyword>
<dbReference type="Proteomes" id="UP000499080">
    <property type="component" value="Unassembled WGS sequence"/>
</dbReference>
<gene>
    <name evidence="2" type="ORF">AVEN_271785_1</name>
</gene>
<accession>A0A4Y2IHL3</accession>
<evidence type="ECO:0000313" key="3">
    <source>
        <dbReference type="Proteomes" id="UP000499080"/>
    </source>
</evidence>
<evidence type="ECO:0000313" key="2">
    <source>
        <dbReference type="EMBL" id="GBM76759.1"/>
    </source>
</evidence>
<feature type="compositionally biased region" description="Basic and acidic residues" evidence="1">
    <location>
        <begin position="1"/>
        <end position="10"/>
    </location>
</feature>
<comment type="caution">
    <text evidence="2">The sequence shown here is derived from an EMBL/GenBank/DDBJ whole genome shotgun (WGS) entry which is preliminary data.</text>
</comment>
<name>A0A4Y2IHL3_ARAVE</name>
<reference evidence="2 3" key="1">
    <citation type="journal article" date="2019" name="Sci. Rep.">
        <title>Orb-weaving spider Araneus ventricosus genome elucidates the spidroin gene catalogue.</title>
        <authorList>
            <person name="Kono N."/>
            <person name="Nakamura H."/>
            <person name="Ohtoshi R."/>
            <person name="Moran D.A.P."/>
            <person name="Shinohara A."/>
            <person name="Yoshida Y."/>
            <person name="Fujiwara M."/>
            <person name="Mori M."/>
            <person name="Tomita M."/>
            <person name="Arakawa K."/>
        </authorList>
    </citation>
    <scope>NUCLEOTIDE SEQUENCE [LARGE SCALE GENOMIC DNA]</scope>
</reference>
<dbReference type="EMBL" id="BGPR01002644">
    <property type="protein sequence ID" value="GBM76759.1"/>
    <property type="molecule type" value="Genomic_DNA"/>
</dbReference>
<feature type="compositionally biased region" description="Basic and acidic residues" evidence="1">
    <location>
        <begin position="43"/>
        <end position="54"/>
    </location>
</feature>
<dbReference type="AlphaFoldDB" id="A0A4Y2IHL3"/>